<dbReference type="Proteomes" id="UP001597492">
    <property type="component" value="Unassembled WGS sequence"/>
</dbReference>
<dbReference type="EC" id="2.4.-.-" evidence="1"/>
<keyword evidence="2" id="KW-1185">Reference proteome</keyword>
<comment type="caution">
    <text evidence="1">The sequence shown here is derived from an EMBL/GenBank/DDBJ whole genome shotgun (WGS) entry which is preliminary data.</text>
</comment>
<dbReference type="Gene3D" id="3.40.50.2000">
    <property type="entry name" value="Glycogen Phosphorylase B"/>
    <property type="match status" value="1"/>
</dbReference>
<dbReference type="EMBL" id="JBHUNE010000009">
    <property type="protein sequence ID" value="MFD2759291.1"/>
    <property type="molecule type" value="Genomic_DNA"/>
</dbReference>
<accession>A0ABW5V1G9</accession>
<dbReference type="GO" id="GO:0016757">
    <property type="term" value="F:glycosyltransferase activity"/>
    <property type="evidence" value="ECO:0007669"/>
    <property type="project" value="UniProtKB-KW"/>
</dbReference>
<protein>
    <submittedName>
        <fullName evidence="1">Glycosyltransferase</fullName>
        <ecNumber evidence="1">2.4.-.-</ecNumber>
    </submittedName>
</protein>
<reference evidence="2" key="1">
    <citation type="journal article" date="2019" name="Int. J. Syst. Evol. Microbiol.">
        <title>The Global Catalogue of Microorganisms (GCM) 10K type strain sequencing project: providing services to taxonomists for standard genome sequencing and annotation.</title>
        <authorList>
            <consortium name="The Broad Institute Genomics Platform"/>
            <consortium name="The Broad Institute Genome Sequencing Center for Infectious Disease"/>
            <person name="Wu L."/>
            <person name="Ma J."/>
        </authorList>
    </citation>
    <scope>NUCLEOTIDE SEQUENCE [LARGE SCALE GENOMIC DNA]</scope>
    <source>
        <strain evidence="2">TISTR 1514</strain>
    </source>
</reference>
<keyword evidence="1" id="KW-0808">Transferase</keyword>
<keyword evidence="1" id="KW-0328">Glycosyltransferase</keyword>
<name>A0ABW5V1G9_9MICO</name>
<proteinExistence type="predicted"/>
<evidence type="ECO:0000313" key="2">
    <source>
        <dbReference type="Proteomes" id="UP001597492"/>
    </source>
</evidence>
<organism evidence="1 2">
    <name type="scientific">Gulosibacter faecalis</name>
    <dbReference type="NCBI Taxonomy" id="272240"/>
    <lineage>
        <taxon>Bacteria</taxon>
        <taxon>Bacillati</taxon>
        <taxon>Actinomycetota</taxon>
        <taxon>Actinomycetes</taxon>
        <taxon>Micrococcales</taxon>
        <taxon>Microbacteriaceae</taxon>
        <taxon>Gulosibacter</taxon>
    </lineage>
</organism>
<dbReference type="Pfam" id="PF13692">
    <property type="entry name" value="Glyco_trans_1_4"/>
    <property type="match status" value="1"/>
</dbReference>
<sequence length="342" mass="36634">MTDLTVVASYGRTAGSARVRMYDWLDHLGLRAREYAYLGTSRLGLGALARRPLDVARAEAGLRRIGSGDGPVLLSRRASPLSRGGLEARILGRARRGVYDFDDALAVDSRGPFPIATIWRRAVSAADVVIAGNELLAEQAREHSDRVVMIPSCIEPGLYRAKTDYRLGEPTAVWIGSPSTESYLEAIARPLLEAHRRTGLRLRLVSAGEASLGELDAMIDRVAWTPTGFAAALESADFGVMPLPDDEWSRGKCAYKLLQYAATGLPLIGSPVGVNASVLEGARGWAADGDDAWLDALLACVSASSAERADRGAAAREFVTAEYSFAAWAPTWRAAVFGDAEA</sequence>
<gene>
    <name evidence="1" type="ORF">ACFSW7_12980</name>
</gene>
<dbReference type="RefSeq" id="WP_019618805.1">
    <property type="nucleotide sequence ID" value="NZ_JBHUNE010000009.1"/>
</dbReference>
<evidence type="ECO:0000313" key="1">
    <source>
        <dbReference type="EMBL" id="MFD2759291.1"/>
    </source>
</evidence>
<dbReference type="SUPFAM" id="SSF53756">
    <property type="entry name" value="UDP-Glycosyltransferase/glycogen phosphorylase"/>
    <property type="match status" value="1"/>
</dbReference>